<dbReference type="InterPro" id="IPR036047">
    <property type="entry name" value="F-box-like_dom_sf"/>
</dbReference>
<dbReference type="SMART" id="SM00256">
    <property type="entry name" value="FBOX"/>
    <property type="match status" value="1"/>
</dbReference>
<evidence type="ECO:0000259" key="1">
    <source>
        <dbReference type="SMART" id="SM00256"/>
    </source>
</evidence>
<dbReference type="Pfam" id="PF12937">
    <property type="entry name" value="F-box-like"/>
    <property type="match status" value="1"/>
</dbReference>
<sequence>MANALCSLTQLSSYLPDEILLEILSYLPNGKEGQTDLASFCLVCRQWYDVAIRRLYKSPHLAGRRYELFVRTLCPSILPHIRKSELAGLVKVLDLSHIVHHGTKSTTARLLGRTKFSLEVFIAPQASFAINCWASLSKCVNLHTLNLSLVSECISYQALNQTICKLPKLTAIHLPRCSSNYDTYGVLLSLQWPPRLRYLALAGNADMLGKPESFPPSLSSLSISHAPLVEADSIRQLLTNLADSLTNVELRDLPRVEHGELNGVLDWCTKLESLIISVDYIDVDFGNMPDWFNSSHWMSAKPLQKLRLVNSGHFDIDPRLAFQPVDLFTLIDERFLGRIRQVDIASSVGWHAKDDGGEIEAVATALIECDKENWIEGRWHYSDRFGFGKKEREKLGAYEAWRATERGTRTAPRLRVYKDS</sequence>
<proteinExistence type="predicted"/>
<gene>
    <name evidence="2" type="ORF">CC78DRAFT_538403</name>
</gene>
<reference evidence="3" key="1">
    <citation type="journal article" date="2020" name="Stud. Mycol.">
        <title>101 Dothideomycetes genomes: A test case for predicting lifestyles and emergence of pathogens.</title>
        <authorList>
            <person name="Haridas S."/>
            <person name="Albert R."/>
            <person name="Binder M."/>
            <person name="Bloem J."/>
            <person name="LaButti K."/>
            <person name="Salamov A."/>
            <person name="Andreopoulos B."/>
            <person name="Baker S."/>
            <person name="Barry K."/>
            <person name="Bills G."/>
            <person name="Bluhm B."/>
            <person name="Cannon C."/>
            <person name="Castanera R."/>
            <person name="Culley D."/>
            <person name="Daum C."/>
            <person name="Ezra D."/>
            <person name="Gonzalez J."/>
            <person name="Henrissat B."/>
            <person name="Kuo A."/>
            <person name="Liang C."/>
            <person name="Lipzen A."/>
            <person name="Lutzoni F."/>
            <person name="Magnuson J."/>
            <person name="Mondo S."/>
            <person name="Nolan M."/>
            <person name="Ohm R."/>
            <person name="Pangilinan J."/>
            <person name="Park H.-J."/>
            <person name="Ramirez L."/>
            <person name="Alfaro M."/>
            <person name="Sun H."/>
            <person name="Tritt A."/>
            <person name="Yoshinaga Y."/>
            <person name="Zwiers L.-H."/>
            <person name="Turgeon B."/>
            <person name="Goodwin S."/>
            <person name="Spatafora J."/>
            <person name="Crous P."/>
            <person name="Grigoriev I."/>
        </authorList>
    </citation>
    <scope>NUCLEOTIDE SEQUENCE [LARGE SCALE GENOMIC DNA]</scope>
    <source>
        <strain evidence="3">CBS 304.66</strain>
    </source>
</reference>
<dbReference type="SUPFAM" id="SSF52047">
    <property type="entry name" value="RNI-like"/>
    <property type="match status" value="1"/>
</dbReference>
<evidence type="ECO:0000313" key="2">
    <source>
        <dbReference type="EMBL" id="KAF2257624.1"/>
    </source>
</evidence>
<dbReference type="InterPro" id="IPR001810">
    <property type="entry name" value="F-box_dom"/>
</dbReference>
<protein>
    <recommendedName>
        <fullName evidence="1">F-box domain-containing protein</fullName>
    </recommendedName>
</protein>
<keyword evidence="3" id="KW-1185">Reference proteome</keyword>
<dbReference type="SUPFAM" id="SSF81383">
    <property type="entry name" value="F-box domain"/>
    <property type="match status" value="1"/>
</dbReference>
<dbReference type="Proteomes" id="UP000800093">
    <property type="component" value="Unassembled WGS sequence"/>
</dbReference>
<dbReference type="OrthoDB" id="2125396at2759"/>
<dbReference type="AlphaFoldDB" id="A0A9P4N0G7"/>
<dbReference type="InterPro" id="IPR032675">
    <property type="entry name" value="LRR_dom_sf"/>
</dbReference>
<evidence type="ECO:0000313" key="3">
    <source>
        <dbReference type="Proteomes" id="UP000800093"/>
    </source>
</evidence>
<comment type="caution">
    <text evidence="2">The sequence shown here is derived from an EMBL/GenBank/DDBJ whole genome shotgun (WGS) entry which is preliminary data.</text>
</comment>
<dbReference type="Gene3D" id="3.80.10.10">
    <property type="entry name" value="Ribonuclease Inhibitor"/>
    <property type="match status" value="1"/>
</dbReference>
<name>A0A9P4N0G7_9PLEO</name>
<dbReference type="Gene3D" id="1.20.1280.50">
    <property type="match status" value="1"/>
</dbReference>
<organism evidence="2 3">
    <name type="scientific">Lojkania enalia</name>
    <dbReference type="NCBI Taxonomy" id="147567"/>
    <lineage>
        <taxon>Eukaryota</taxon>
        <taxon>Fungi</taxon>
        <taxon>Dikarya</taxon>
        <taxon>Ascomycota</taxon>
        <taxon>Pezizomycotina</taxon>
        <taxon>Dothideomycetes</taxon>
        <taxon>Pleosporomycetidae</taxon>
        <taxon>Pleosporales</taxon>
        <taxon>Pleosporales incertae sedis</taxon>
        <taxon>Lojkania</taxon>
    </lineage>
</organism>
<dbReference type="EMBL" id="ML986902">
    <property type="protein sequence ID" value="KAF2257624.1"/>
    <property type="molecule type" value="Genomic_DNA"/>
</dbReference>
<accession>A0A9P4N0G7</accession>
<feature type="domain" description="F-box" evidence="1">
    <location>
        <begin position="15"/>
        <end position="60"/>
    </location>
</feature>
<dbReference type="CDD" id="cd09917">
    <property type="entry name" value="F-box_SF"/>
    <property type="match status" value="1"/>
</dbReference>